<keyword evidence="2" id="KW-1185">Reference proteome</keyword>
<comment type="caution">
    <text evidence="1">The sequence shown here is derived from an EMBL/GenBank/DDBJ whole genome shotgun (WGS) entry which is preliminary data.</text>
</comment>
<organism evidence="1 2">
    <name type="scientific">Parvularcula maris</name>
    <dbReference type="NCBI Taxonomy" id="2965077"/>
    <lineage>
        <taxon>Bacteria</taxon>
        <taxon>Pseudomonadati</taxon>
        <taxon>Pseudomonadota</taxon>
        <taxon>Alphaproteobacteria</taxon>
        <taxon>Parvularculales</taxon>
        <taxon>Parvularculaceae</taxon>
        <taxon>Parvularcula</taxon>
    </lineage>
</organism>
<proteinExistence type="predicted"/>
<keyword evidence="1" id="KW-0808">Transferase</keyword>
<dbReference type="EC" id="2.4.-.-" evidence="1"/>
<gene>
    <name evidence="1" type="ORF">NOG11_10355</name>
</gene>
<dbReference type="RefSeq" id="WP_256619682.1">
    <property type="nucleotide sequence ID" value="NZ_JANIBC010000008.1"/>
</dbReference>
<dbReference type="SUPFAM" id="SSF53448">
    <property type="entry name" value="Nucleotide-diphospho-sugar transferases"/>
    <property type="match status" value="1"/>
</dbReference>
<evidence type="ECO:0000313" key="1">
    <source>
        <dbReference type="EMBL" id="MCQ8185795.1"/>
    </source>
</evidence>
<dbReference type="Proteomes" id="UP001142610">
    <property type="component" value="Unassembled WGS sequence"/>
</dbReference>
<evidence type="ECO:0000313" key="2">
    <source>
        <dbReference type="Proteomes" id="UP001142610"/>
    </source>
</evidence>
<dbReference type="EMBL" id="JANIBC010000008">
    <property type="protein sequence ID" value="MCQ8185795.1"/>
    <property type="molecule type" value="Genomic_DNA"/>
</dbReference>
<dbReference type="InterPro" id="IPR029044">
    <property type="entry name" value="Nucleotide-diphossugar_trans"/>
</dbReference>
<sequence>MSEAPSSSGLETGFSHVVCGIFCYNEEGVIGPMLRGLVEQTIFADPTLKKTVMVVPNGCRDDTAGEARRTAEEIMAGADAPAATEFVVHEIERGGKAGAWNQVVHGMLPGDADAWIGFDADTDIQQLDGLEQLMKALSADERLLATASVPVKDLEQQQRLTFAERLIKSNARVLDGGGSNLSGSLYVMKRENLRDLYLPRGLVGNDGFLSAMTKTDGFRRAPIEEAVRRIPSVTHIYESERTVQQVFKHQRRLTLGSAINSHLFRYMERMPPEQSRVETFGQLDRENPNWIADMIGEHQKKGMPLVPKHFLVKRWNRLKTGSLTERIKLLPKVVLGFVVDAYAYYGARAMMKKPGRGVGTW</sequence>
<reference evidence="1" key="1">
    <citation type="submission" date="2022-07" db="EMBL/GenBank/DDBJ databases">
        <title>Parvularcula maris sp. nov., an algicidal bacterium isolated from seawater.</title>
        <authorList>
            <person name="Li F."/>
        </authorList>
    </citation>
    <scope>NUCLEOTIDE SEQUENCE</scope>
    <source>
        <strain evidence="1">BGMRC 0090</strain>
    </source>
</reference>
<dbReference type="Gene3D" id="3.90.550.10">
    <property type="entry name" value="Spore Coat Polysaccharide Biosynthesis Protein SpsA, Chain A"/>
    <property type="match status" value="1"/>
</dbReference>
<keyword evidence="1" id="KW-0328">Glycosyltransferase</keyword>
<name>A0A9X2L9V3_9PROT</name>
<dbReference type="AlphaFoldDB" id="A0A9X2L9V3"/>
<accession>A0A9X2L9V3</accession>
<protein>
    <submittedName>
        <fullName evidence="1">Glycosyltransferase</fullName>
        <ecNumber evidence="1">2.4.-.-</ecNumber>
    </submittedName>
</protein>
<dbReference type="GO" id="GO:0016757">
    <property type="term" value="F:glycosyltransferase activity"/>
    <property type="evidence" value="ECO:0007669"/>
    <property type="project" value="UniProtKB-KW"/>
</dbReference>